<feature type="domain" description="C2H2-type" evidence="7">
    <location>
        <begin position="244"/>
        <end position="271"/>
    </location>
</feature>
<keyword evidence="10" id="KW-1185">Reference proteome</keyword>
<keyword evidence="1 6" id="KW-0479">Metal-binding</keyword>
<dbReference type="PANTHER" id="PTHR24379:SF121">
    <property type="entry name" value="C2H2-TYPE DOMAIN-CONTAINING PROTEIN"/>
    <property type="match status" value="1"/>
</dbReference>
<proteinExistence type="predicted"/>
<evidence type="ECO:0000256" key="6">
    <source>
        <dbReference type="PROSITE-ProRule" id="PRU01263"/>
    </source>
</evidence>
<gene>
    <name evidence="9" type="ORF">RR48_13025</name>
</gene>
<dbReference type="SUPFAM" id="SSF57716">
    <property type="entry name" value="Glucocorticoid receptor-like (DNA-binding domain)"/>
    <property type="match status" value="1"/>
</dbReference>
<dbReference type="Gene3D" id="3.30.160.60">
    <property type="entry name" value="Classic Zinc Finger"/>
    <property type="match status" value="2"/>
</dbReference>
<dbReference type="EMBL" id="KQ461155">
    <property type="protein sequence ID" value="KPJ08286.1"/>
    <property type="molecule type" value="Genomic_DNA"/>
</dbReference>
<protein>
    <submittedName>
        <fullName evidence="9">Zinc finger protein 112</fullName>
    </submittedName>
</protein>
<dbReference type="Proteomes" id="UP000053240">
    <property type="component" value="Unassembled WGS sequence"/>
</dbReference>
<evidence type="ECO:0000259" key="8">
    <source>
        <dbReference type="PROSITE" id="PS51915"/>
    </source>
</evidence>
<evidence type="ECO:0000256" key="5">
    <source>
        <dbReference type="PROSITE-ProRule" id="PRU00042"/>
    </source>
</evidence>
<accession>A0A194QXI5</accession>
<dbReference type="PROSITE" id="PS51915">
    <property type="entry name" value="ZAD"/>
    <property type="match status" value="1"/>
</dbReference>
<evidence type="ECO:0000256" key="4">
    <source>
        <dbReference type="ARBA" id="ARBA00022833"/>
    </source>
</evidence>
<name>A0A194QXI5_PAPMA</name>
<dbReference type="InterPro" id="IPR012934">
    <property type="entry name" value="Znf_AD"/>
</dbReference>
<dbReference type="SMART" id="SM00355">
    <property type="entry name" value="ZnF_C2H2"/>
    <property type="match status" value="5"/>
</dbReference>
<evidence type="ECO:0000256" key="1">
    <source>
        <dbReference type="ARBA" id="ARBA00022723"/>
    </source>
</evidence>
<keyword evidence="4 6" id="KW-0862">Zinc</keyword>
<dbReference type="PROSITE" id="PS00028">
    <property type="entry name" value="ZINC_FINGER_C2H2_1"/>
    <property type="match status" value="2"/>
</dbReference>
<feature type="binding site" evidence="6">
    <location>
        <position position="46"/>
    </location>
    <ligand>
        <name>Zn(2+)</name>
        <dbReference type="ChEBI" id="CHEBI:29105"/>
    </ligand>
</feature>
<dbReference type="InterPro" id="IPR013087">
    <property type="entry name" value="Znf_C2H2_type"/>
</dbReference>
<feature type="binding site" evidence="6">
    <location>
        <position position="7"/>
    </location>
    <ligand>
        <name>Zn(2+)</name>
        <dbReference type="ChEBI" id="CHEBI:29105"/>
    </ligand>
</feature>
<feature type="domain" description="C2H2-type" evidence="7">
    <location>
        <begin position="272"/>
        <end position="294"/>
    </location>
</feature>
<dbReference type="SMART" id="SM00868">
    <property type="entry name" value="zf-AD"/>
    <property type="match status" value="1"/>
</dbReference>
<dbReference type="FunCoup" id="A0A194QXI5">
    <property type="interactions" value="164"/>
</dbReference>
<dbReference type="Pfam" id="PF07776">
    <property type="entry name" value="zf-AD"/>
    <property type="match status" value="1"/>
</dbReference>
<keyword evidence="2" id="KW-0677">Repeat</keyword>
<feature type="binding site" evidence="6">
    <location>
        <position position="4"/>
    </location>
    <ligand>
        <name>Zn(2+)</name>
        <dbReference type="ChEBI" id="CHEBI:29105"/>
    </ligand>
</feature>
<dbReference type="InterPro" id="IPR036236">
    <property type="entry name" value="Znf_C2H2_sf"/>
</dbReference>
<dbReference type="PROSITE" id="PS50157">
    <property type="entry name" value="ZINC_FINGER_C2H2_2"/>
    <property type="match status" value="3"/>
</dbReference>
<feature type="binding site" evidence="6">
    <location>
        <position position="49"/>
    </location>
    <ligand>
        <name>Zn(2+)</name>
        <dbReference type="ChEBI" id="CHEBI:29105"/>
    </ligand>
</feature>
<dbReference type="PANTHER" id="PTHR24379">
    <property type="entry name" value="KRAB AND ZINC FINGER DOMAIN-CONTAINING"/>
    <property type="match status" value="1"/>
</dbReference>
<evidence type="ECO:0000313" key="10">
    <source>
        <dbReference type="Proteomes" id="UP000053240"/>
    </source>
</evidence>
<evidence type="ECO:0000313" key="9">
    <source>
        <dbReference type="EMBL" id="KPJ08286.1"/>
    </source>
</evidence>
<dbReference type="GO" id="GO:0005634">
    <property type="term" value="C:nucleus"/>
    <property type="evidence" value="ECO:0007669"/>
    <property type="project" value="InterPro"/>
</dbReference>
<dbReference type="AlphaFoldDB" id="A0A194QXI5"/>
<evidence type="ECO:0000256" key="2">
    <source>
        <dbReference type="ARBA" id="ARBA00022737"/>
    </source>
</evidence>
<dbReference type="GO" id="GO:0008270">
    <property type="term" value="F:zinc ion binding"/>
    <property type="evidence" value="ECO:0007669"/>
    <property type="project" value="UniProtKB-UniRule"/>
</dbReference>
<sequence>MDDCRICLKCEGDKDIFHLEAEKVNESKNFLEILVSPNFKLGRKICSNCYSRIIEFEQFKTLALQNNAYLQNLQLNENITNEILLEDEIKCEDNSDEISNNNEIDVKNYDMFSSDDEFLSVIKQIKCENASEDTKENDPVTKEVFKKKKKEKLKVDKKRNQICEQCGKTVANLKSHRRLHNSIDERKCFKCKVCDKSFSSQSARYRHNKIKHLGIKSHCDICNKEVVDLRAHKLVMHNAGDMQYVCVPCGRRFICQSTLDLHSTIHTKEFAYACDICDKKFRCKITMMAHKYVY</sequence>
<evidence type="ECO:0000256" key="3">
    <source>
        <dbReference type="ARBA" id="ARBA00022771"/>
    </source>
</evidence>
<feature type="domain" description="C2H2-type" evidence="7">
    <location>
        <begin position="189"/>
        <end position="217"/>
    </location>
</feature>
<feature type="domain" description="ZAD" evidence="8">
    <location>
        <begin position="2"/>
        <end position="73"/>
    </location>
</feature>
<keyword evidence="3 5" id="KW-0863">Zinc-finger</keyword>
<reference evidence="9 10" key="1">
    <citation type="journal article" date="2015" name="Nat. Commun.">
        <title>Outbred genome sequencing and CRISPR/Cas9 gene editing in butterflies.</title>
        <authorList>
            <person name="Li X."/>
            <person name="Fan D."/>
            <person name="Zhang W."/>
            <person name="Liu G."/>
            <person name="Zhang L."/>
            <person name="Zhao L."/>
            <person name="Fang X."/>
            <person name="Chen L."/>
            <person name="Dong Y."/>
            <person name="Chen Y."/>
            <person name="Ding Y."/>
            <person name="Zhao R."/>
            <person name="Feng M."/>
            <person name="Zhu Y."/>
            <person name="Feng Y."/>
            <person name="Jiang X."/>
            <person name="Zhu D."/>
            <person name="Xiang H."/>
            <person name="Feng X."/>
            <person name="Li S."/>
            <person name="Wang J."/>
            <person name="Zhang G."/>
            <person name="Kronforst M.R."/>
            <person name="Wang W."/>
        </authorList>
    </citation>
    <scope>NUCLEOTIDE SEQUENCE [LARGE SCALE GENOMIC DNA]</scope>
    <source>
        <strain evidence="9">Ya'a_city_454_Pm</strain>
        <tissue evidence="9">Whole body</tissue>
    </source>
</reference>
<dbReference type="InParanoid" id="A0A194QXI5"/>
<evidence type="ECO:0000259" key="7">
    <source>
        <dbReference type="PROSITE" id="PS50157"/>
    </source>
</evidence>
<dbReference type="SUPFAM" id="SSF57667">
    <property type="entry name" value="beta-beta-alpha zinc fingers"/>
    <property type="match status" value="2"/>
</dbReference>
<organism evidence="9 10">
    <name type="scientific">Papilio machaon</name>
    <name type="common">Old World swallowtail butterfly</name>
    <dbReference type="NCBI Taxonomy" id="76193"/>
    <lineage>
        <taxon>Eukaryota</taxon>
        <taxon>Metazoa</taxon>
        <taxon>Ecdysozoa</taxon>
        <taxon>Arthropoda</taxon>
        <taxon>Hexapoda</taxon>
        <taxon>Insecta</taxon>
        <taxon>Pterygota</taxon>
        <taxon>Neoptera</taxon>
        <taxon>Endopterygota</taxon>
        <taxon>Lepidoptera</taxon>
        <taxon>Glossata</taxon>
        <taxon>Ditrysia</taxon>
        <taxon>Papilionoidea</taxon>
        <taxon>Papilionidae</taxon>
        <taxon>Papilioninae</taxon>
        <taxon>Papilio</taxon>
    </lineage>
</organism>